<proteinExistence type="predicted"/>
<protein>
    <submittedName>
        <fullName evidence="1">Uncharacterized protein</fullName>
    </submittedName>
</protein>
<evidence type="ECO:0000313" key="2">
    <source>
        <dbReference type="Proteomes" id="UP001153332"/>
    </source>
</evidence>
<keyword evidence="2" id="KW-1185">Reference proteome</keyword>
<dbReference type="EMBL" id="JAPUUL010001294">
    <property type="protein sequence ID" value="KAJ8127804.1"/>
    <property type="molecule type" value="Genomic_DNA"/>
</dbReference>
<comment type="caution">
    <text evidence="1">The sequence shown here is derived from an EMBL/GenBank/DDBJ whole genome shotgun (WGS) entry which is preliminary data.</text>
</comment>
<organism evidence="1 2">
    <name type="scientific">Lasiodiplodia mahajangana</name>
    <dbReference type="NCBI Taxonomy" id="1108764"/>
    <lineage>
        <taxon>Eukaryota</taxon>
        <taxon>Fungi</taxon>
        <taxon>Dikarya</taxon>
        <taxon>Ascomycota</taxon>
        <taxon>Pezizomycotina</taxon>
        <taxon>Dothideomycetes</taxon>
        <taxon>Dothideomycetes incertae sedis</taxon>
        <taxon>Botryosphaeriales</taxon>
        <taxon>Botryosphaeriaceae</taxon>
        <taxon>Lasiodiplodia</taxon>
    </lineage>
</organism>
<evidence type="ECO:0000313" key="1">
    <source>
        <dbReference type="EMBL" id="KAJ8127804.1"/>
    </source>
</evidence>
<dbReference type="Proteomes" id="UP001153332">
    <property type="component" value="Unassembled WGS sequence"/>
</dbReference>
<accession>A0ACC2JJW3</accession>
<name>A0ACC2JJW3_9PEZI</name>
<sequence>MRSTVLYSLLGASLLADAHPATKPSHGVQRRAVDLKAFRMNTNSQYVSHKSTKADQSLKLLKRGSYVDVATELVKQIVPNAEFRLKKDHYVGTNGVSHVYFRQTVNGIDVGNANFNVNIGPDGSILSYGHSFYTGELPKENPLQKRAYSSPIEALSGAMAALGLPVSTDAVVAEALDDLEAFVLKGTSGAVSDPTARLNYLVKSDGDLALTWKVETNLHTHWLHSYMDAVNLGEIYGVIDWVWSATYKVYPWSVDDPNSGKREVVTDPWDLEASEFTWQSDGEQNYTTTQGNNAIALQDYYGETTGLYQPTSEDLDFEYDLHLNESDPNAYRDASITQLFYTANFYHDVLYELGFNEEAGNFQFSNNGKGGKDNDSVILSAQDTYSTDNALFVPPPDGQNGLMLMLLWTESNPRRDCTFEKDVVVHEYTHGLSTRLTGGPDNSDCLDSGEAAGMGEGWSDFYAIANALKDEWTRDTNVPLGAWVYNNPEGLRSVPYTTNMTANPNTYATLNGQGEEHDIGETWATILWEVLWNLVDKHGRNVGPKPVFENGIPNDGNFLTQKIVMDGMALQPCNPTFVSARDAIIDADEVLTGGDNACELWTAFAKRGLGEGAKPMVAQELSSSLISGQTYGMQLISPLPVVYQYTNP</sequence>
<reference evidence="1" key="1">
    <citation type="submission" date="2022-12" db="EMBL/GenBank/DDBJ databases">
        <title>Genome Sequence of Lasiodiplodia mahajangana.</title>
        <authorList>
            <person name="Buettner E."/>
        </authorList>
    </citation>
    <scope>NUCLEOTIDE SEQUENCE</scope>
    <source>
        <strain evidence="1">VT137</strain>
    </source>
</reference>
<gene>
    <name evidence="1" type="ORF">O1611_g5832</name>
</gene>